<dbReference type="InterPro" id="IPR014044">
    <property type="entry name" value="CAP_dom"/>
</dbReference>
<keyword evidence="5" id="KW-1185">Reference proteome</keyword>
<dbReference type="Proteomes" id="UP000198287">
    <property type="component" value="Unassembled WGS sequence"/>
</dbReference>
<evidence type="ECO:0000313" key="5">
    <source>
        <dbReference type="Proteomes" id="UP000198287"/>
    </source>
</evidence>
<reference evidence="4 5" key="1">
    <citation type="submission" date="2015-12" db="EMBL/GenBank/DDBJ databases">
        <title>The genome of Folsomia candida.</title>
        <authorList>
            <person name="Faddeeva A."/>
            <person name="Derks M.F."/>
            <person name="Anvar Y."/>
            <person name="Smit S."/>
            <person name="Van Straalen N."/>
            <person name="Roelofs D."/>
        </authorList>
    </citation>
    <scope>NUCLEOTIDE SEQUENCE [LARGE SCALE GENOMIC DNA]</scope>
    <source>
        <strain evidence="4 5">VU population</strain>
        <tissue evidence="4">Whole body</tissue>
    </source>
</reference>
<dbReference type="EMBL" id="LNIX01000067">
    <property type="protein sequence ID" value="OXA36995.1"/>
    <property type="molecule type" value="Genomic_DNA"/>
</dbReference>
<dbReference type="SMART" id="SM00198">
    <property type="entry name" value="SCP"/>
    <property type="match status" value="1"/>
</dbReference>
<proteinExistence type="predicted"/>
<feature type="region of interest" description="Disordered" evidence="1">
    <location>
        <begin position="432"/>
        <end position="464"/>
    </location>
</feature>
<dbReference type="SUPFAM" id="SSF55797">
    <property type="entry name" value="PR-1-like"/>
    <property type="match status" value="1"/>
</dbReference>
<protein>
    <submittedName>
        <fullName evidence="4">Golgi-associated plant pathogenesis-related protein 1</fullName>
    </submittedName>
</protein>
<evidence type="ECO:0000256" key="2">
    <source>
        <dbReference type="SAM" id="SignalP"/>
    </source>
</evidence>
<dbReference type="InterPro" id="IPR001283">
    <property type="entry name" value="CRISP-related"/>
</dbReference>
<gene>
    <name evidence="4" type="ORF">Fcan01_28246</name>
</gene>
<dbReference type="PANTHER" id="PTHR10334">
    <property type="entry name" value="CYSTEINE-RICH SECRETORY PROTEIN-RELATED"/>
    <property type="match status" value="1"/>
</dbReference>
<feature type="chain" id="PRO_5012963064" evidence="2">
    <location>
        <begin position="17"/>
        <end position="464"/>
    </location>
</feature>
<feature type="compositionally biased region" description="Polar residues" evidence="1">
    <location>
        <begin position="343"/>
        <end position="363"/>
    </location>
</feature>
<organism evidence="4 5">
    <name type="scientific">Folsomia candida</name>
    <name type="common">Springtail</name>
    <dbReference type="NCBI Taxonomy" id="158441"/>
    <lineage>
        <taxon>Eukaryota</taxon>
        <taxon>Metazoa</taxon>
        <taxon>Ecdysozoa</taxon>
        <taxon>Arthropoda</taxon>
        <taxon>Hexapoda</taxon>
        <taxon>Collembola</taxon>
        <taxon>Entomobryomorpha</taxon>
        <taxon>Isotomoidea</taxon>
        <taxon>Isotomidae</taxon>
        <taxon>Proisotominae</taxon>
        <taxon>Folsomia</taxon>
    </lineage>
</organism>
<dbReference type="Pfam" id="PF00188">
    <property type="entry name" value="CAP"/>
    <property type="match status" value="1"/>
</dbReference>
<feature type="compositionally biased region" description="Polar residues" evidence="1">
    <location>
        <begin position="453"/>
        <end position="464"/>
    </location>
</feature>
<comment type="caution">
    <text evidence="4">The sequence shown here is derived from an EMBL/GenBank/DDBJ whole genome shotgun (WGS) entry which is preliminary data.</text>
</comment>
<dbReference type="Gene3D" id="3.40.33.10">
    <property type="entry name" value="CAP"/>
    <property type="match status" value="1"/>
</dbReference>
<name>A0A226CU78_FOLCA</name>
<evidence type="ECO:0000259" key="3">
    <source>
        <dbReference type="SMART" id="SM00198"/>
    </source>
</evidence>
<feature type="region of interest" description="Disordered" evidence="1">
    <location>
        <begin position="224"/>
        <end position="275"/>
    </location>
</feature>
<keyword evidence="2" id="KW-0732">Signal</keyword>
<dbReference type="InterPro" id="IPR035940">
    <property type="entry name" value="CAP_sf"/>
</dbReference>
<sequence length="464" mass="50225">MFLIILCVAFVPLGSSTPYGYGRDEYAAAKQAGLDRHNMYRSWHGMPAMGLNEELSDSAEEWASILASGQQTGHSPKEWRNRSGEPLGENLYHYWSTDTALHADLTEHFLAAVDGWYYELCDGVKYPRFDANGDWNLNHNTQVLWRDSVEVGMGFATHVSGGKTMVEVAAHYLPTGNWEGEEEGNSNLGPPICHTEQEICSAFAAEEPLEGACEGNEFVPAQKPEVAEASQESEKGYQINTPDELPWHENTHAEGGNDNFAQQPEKGSMQPFNIFSTPFSMNGGLFDSMLGSMNDRMKGNMPTGTKGGNNNGDINAYREGDDSQETSTAAAENDENSGGGDSNWPSDGSNETPSVEESGSPSGAQDYYHGMNSGMKPLGGITPFGGGLNNGMMQPLGSMTPFDGMNNGVFGSSMQPFGGMSNDFFNGGSFGNMKNGNPNKGGNKFQVHKQDPNAGSTSWGWKWK</sequence>
<feature type="compositionally biased region" description="Low complexity" evidence="1">
    <location>
        <begin position="432"/>
        <end position="444"/>
    </location>
</feature>
<feature type="region of interest" description="Disordered" evidence="1">
    <location>
        <begin position="293"/>
        <end position="371"/>
    </location>
</feature>
<evidence type="ECO:0000313" key="4">
    <source>
        <dbReference type="EMBL" id="OXA36995.1"/>
    </source>
</evidence>
<accession>A0A226CU78</accession>
<evidence type="ECO:0000256" key="1">
    <source>
        <dbReference type="SAM" id="MobiDB-lite"/>
    </source>
</evidence>
<dbReference type="OrthoDB" id="337038at2759"/>
<feature type="domain" description="SCP" evidence="3">
    <location>
        <begin position="28"/>
        <end position="180"/>
    </location>
</feature>
<feature type="signal peptide" evidence="2">
    <location>
        <begin position="1"/>
        <end position="16"/>
    </location>
</feature>
<dbReference type="AlphaFoldDB" id="A0A226CU78"/>